<evidence type="ECO:0000313" key="3">
    <source>
        <dbReference type="Proteomes" id="UP000077755"/>
    </source>
</evidence>
<dbReference type="Proteomes" id="UP000077755">
    <property type="component" value="Chromosome 3"/>
</dbReference>
<keyword evidence="1" id="KW-0812">Transmembrane</keyword>
<feature type="transmembrane region" description="Helical" evidence="1">
    <location>
        <begin position="245"/>
        <end position="274"/>
    </location>
</feature>
<reference evidence="2" key="1">
    <citation type="journal article" date="2016" name="Nat. Genet.">
        <title>A high-quality carrot genome assembly provides new insights into carotenoid accumulation and asterid genome evolution.</title>
        <authorList>
            <person name="Iorizzo M."/>
            <person name="Ellison S."/>
            <person name="Senalik D."/>
            <person name="Zeng P."/>
            <person name="Satapoomin P."/>
            <person name="Huang J."/>
            <person name="Bowman M."/>
            <person name="Iovene M."/>
            <person name="Sanseverino W."/>
            <person name="Cavagnaro P."/>
            <person name="Yildiz M."/>
            <person name="Macko-Podgorni A."/>
            <person name="Moranska E."/>
            <person name="Grzebelus E."/>
            <person name="Grzebelus D."/>
            <person name="Ashrafi H."/>
            <person name="Zheng Z."/>
            <person name="Cheng S."/>
            <person name="Spooner D."/>
            <person name="Van Deynze A."/>
            <person name="Simon P."/>
        </authorList>
    </citation>
    <scope>NUCLEOTIDE SEQUENCE</scope>
    <source>
        <tissue evidence="2">Leaf</tissue>
    </source>
</reference>
<feature type="transmembrane region" description="Helical" evidence="1">
    <location>
        <begin position="36"/>
        <end position="67"/>
    </location>
</feature>
<feature type="transmembrane region" description="Helical" evidence="1">
    <location>
        <begin position="180"/>
        <end position="207"/>
    </location>
</feature>
<evidence type="ECO:0000256" key="1">
    <source>
        <dbReference type="SAM" id="Phobius"/>
    </source>
</evidence>
<dbReference type="EMBL" id="CP093345">
    <property type="protein sequence ID" value="WOG93140.1"/>
    <property type="molecule type" value="Genomic_DNA"/>
</dbReference>
<reference evidence="2" key="2">
    <citation type="submission" date="2022-03" db="EMBL/GenBank/DDBJ databases">
        <title>Draft title - Genomic analysis of global carrot germplasm unveils the trajectory of domestication and the origin of high carotenoid orange carrot.</title>
        <authorList>
            <person name="Iorizzo M."/>
            <person name="Ellison S."/>
            <person name="Senalik D."/>
            <person name="Macko-Podgorni A."/>
            <person name="Grzebelus D."/>
            <person name="Bostan H."/>
            <person name="Rolling W."/>
            <person name="Curaba J."/>
            <person name="Simon P."/>
        </authorList>
    </citation>
    <scope>NUCLEOTIDE SEQUENCE</scope>
    <source>
        <tissue evidence="2">Leaf</tissue>
    </source>
</reference>
<gene>
    <name evidence="2" type="ORF">DCAR_0312421</name>
</gene>
<dbReference type="InterPro" id="IPR040229">
    <property type="entry name" value="At3g27390-like"/>
</dbReference>
<proteinExistence type="predicted"/>
<organism evidence="2 3">
    <name type="scientific">Daucus carota subsp. sativus</name>
    <name type="common">Carrot</name>
    <dbReference type="NCBI Taxonomy" id="79200"/>
    <lineage>
        <taxon>Eukaryota</taxon>
        <taxon>Viridiplantae</taxon>
        <taxon>Streptophyta</taxon>
        <taxon>Embryophyta</taxon>
        <taxon>Tracheophyta</taxon>
        <taxon>Spermatophyta</taxon>
        <taxon>Magnoliopsida</taxon>
        <taxon>eudicotyledons</taxon>
        <taxon>Gunneridae</taxon>
        <taxon>Pentapetalae</taxon>
        <taxon>asterids</taxon>
        <taxon>campanulids</taxon>
        <taxon>Apiales</taxon>
        <taxon>Apiaceae</taxon>
        <taxon>Apioideae</taxon>
        <taxon>Scandiceae</taxon>
        <taxon>Daucinae</taxon>
        <taxon>Daucus</taxon>
        <taxon>Daucus sect. Daucus</taxon>
    </lineage>
</organism>
<name>A0AAF0WNI8_DAUCS</name>
<feature type="transmembrane region" description="Helical" evidence="1">
    <location>
        <begin position="74"/>
        <end position="94"/>
    </location>
</feature>
<feature type="transmembrane region" description="Helical" evidence="1">
    <location>
        <begin position="7"/>
        <end position="30"/>
    </location>
</feature>
<keyword evidence="3" id="KW-1185">Reference proteome</keyword>
<dbReference type="PANTHER" id="PTHR31133">
    <property type="entry name" value="MEMBRANE PROTEIN"/>
    <property type="match status" value="1"/>
</dbReference>
<dbReference type="AlphaFoldDB" id="A0AAF0WNI8"/>
<keyword evidence="1" id="KW-1133">Transmembrane helix</keyword>
<dbReference type="PANTHER" id="PTHR31133:SF9">
    <property type="entry name" value="TRANSMEMBRANE PROTEIN"/>
    <property type="match status" value="1"/>
</dbReference>
<evidence type="ECO:0000313" key="2">
    <source>
        <dbReference type="EMBL" id="WOG93140.1"/>
    </source>
</evidence>
<keyword evidence="1" id="KW-0472">Membrane</keyword>
<sequence>MNLSYSYWTYICYCIFFPPIFSFLFVLGIIKGSIFSPFVFLVIAFGDAGVVVGLWPLHLFWSIYCLIRTNKFGLYMKILLICLVPIPIAMWTILGVGGSAIMGVGYGFVWPVMETFRAISKKDLPFHTRLSKCFMDGTWSQVQGACTIVRDFADFSFHTYFSFMDDLLDSKGERPIELKVLQLPGCLLVSVLGIVVNIPLISLITLYKGPILLFKGWQQLIRDLIGREGPFLETVCVPFAGLWILLWPVIVFFAIIAGILSSVLIGSYSAVVAYQENSTLRGLKFVVAAASVYDEYTNDLLYLREGSCFPRPQYRERVDSATSVLPGLRLRQQIESVYADEPLINSSANMQKLTVAVIWDDFFKACESIGKELLNTGAIHSDDIEGWKKSKNKIVNIGIPAYAFLDCFLRSIKKESTGFLLRNNVEITSVNRPEGRILDWLYDPMSVMKKQIKNLNLQESEELYFYKLCLYGGDKARVEYWLNGGIAPQDEIRRAQLEGISRRLQGFCLTISRLPTSRRRFDEVVKAIEQSKHTEGYGVADNDVEANL</sequence>
<protein>
    <submittedName>
        <fullName evidence="2">Uncharacterized protein</fullName>
    </submittedName>
</protein>
<feature type="transmembrane region" description="Helical" evidence="1">
    <location>
        <begin position="100"/>
        <end position="119"/>
    </location>
</feature>
<accession>A0AAF0WNI8</accession>
<dbReference type="KEGG" id="dcr:108211935"/>